<gene>
    <name evidence="1" type="ORF">CDAR_586921</name>
</gene>
<protein>
    <submittedName>
        <fullName evidence="1">Uncharacterized protein</fullName>
    </submittedName>
</protein>
<sequence length="98" mass="11126">MGFLFTYSNRSRYDSFTKFSKSPLLLVPVVILLYSTDDDVGCAFVKDPVKAVHGAYATFRIAVCEDWLNGYKPIPQTSHTQVLRPILRRYENSSTVCV</sequence>
<name>A0AAV4VI15_9ARAC</name>
<comment type="caution">
    <text evidence="1">The sequence shown here is derived from an EMBL/GenBank/DDBJ whole genome shotgun (WGS) entry which is preliminary data.</text>
</comment>
<evidence type="ECO:0000313" key="1">
    <source>
        <dbReference type="EMBL" id="GIY69807.1"/>
    </source>
</evidence>
<dbReference type="AlphaFoldDB" id="A0AAV4VI15"/>
<keyword evidence="2" id="KW-1185">Reference proteome</keyword>
<proteinExistence type="predicted"/>
<evidence type="ECO:0000313" key="2">
    <source>
        <dbReference type="Proteomes" id="UP001054837"/>
    </source>
</evidence>
<accession>A0AAV4VI15</accession>
<dbReference type="Proteomes" id="UP001054837">
    <property type="component" value="Unassembled WGS sequence"/>
</dbReference>
<reference evidence="1 2" key="1">
    <citation type="submission" date="2021-06" db="EMBL/GenBank/DDBJ databases">
        <title>Caerostris darwini draft genome.</title>
        <authorList>
            <person name="Kono N."/>
            <person name="Arakawa K."/>
        </authorList>
    </citation>
    <scope>NUCLEOTIDE SEQUENCE [LARGE SCALE GENOMIC DNA]</scope>
</reference>
<dbReference type="EMBL" id="BPLQ01013104">
    <property type="protein sequence ID" value="GIY69807.1"/>
    <property type="molecule type" value="Genomic_DNA"/>
</dbReference>
<organism evidence="1 2">
    <name type="scientific">Caerostris darwini</name>
    <dbReference type="NCBI Taxonomy" id="1538125"/>
    <lineage>
        <taxon>Eukaryota</taxon>
        <taxon>Metazoa</taxon>
        <taxon>Ecdysozoa</taxon>
        <taxon>Arthropoda</taxon>
        <taxon>Chelicerata</taxon>
        <taxon>Arachnida</taxon>
        <taxon>Araneae</taxon>
        <taxon>Araneomorphae</taxon>
        <taxon>Entelegynae</taxon>
        <taxon>Araneoidea</taxon>
        <taxon>Araneidae</taxon>
        <taxon>Caerostris</taxon>
    </lineage>
</organism>